<gene>
    <name evidence="1" type="ORF">V8G54_012762</name>
</gene>
<keyword evidence="2" id="KW-1185">Reference proteome</keyword>
<protein>
    <recommendedName>
        <fullName evidence="3">Reverse transcriptase domain-containing protein</fullName>
    </recommendedName>
</protein>
<dbReference type="PANTHER" id="PTHR24559">
    <property type="entry name" value="TRANSPOSON TY3-I GAG-POL POLYPROTEIN"/>
    <property type="match status" value="1"/>
</dbReference>
<reference evidence="1 2" key="1">
    <citation type="journal article" date="2023" name="Life. Sci Alliance">
        <title>Evolutionary insights into 3D genome organization and epigenetic landscape of Vigna mungo.</title>
        <authorList>
            <person name="Junaid A."/>
            <person name="Singh B."/>
            <person name="Bhatia S."/>
        </authorList>
    </citation>
    <scope>NUCLEOTIDE SEQUENCE [LARGE SCALE GENOMIC DNA]</scope>
    <source>
        <strain evidence="1">Urdbean</strain>
    </source>
</reference>
<dbReference type="Gene3D" id="3.30.70.270">
    <property type="match status" value="1"/>
</dbReference>
<evidence type="ECO:0000313" key="2">
    <source>
        <dbReference type="Proteomes" id="UP001374535"/>
    </source>
</evidence>
<accession>A0AAQ3S454</accession>
<dbReference type="EMBL" id="CP144697">
    <property type="protein sequence ID" value="WVZ15196.1"/>
    <property type="molecule type" value="Genomic_DNA"/>
</dbReference>
<dbReference type="Gene3D" id="3.10.10.10">
    <property type="entry name" value="HIV Type 1 Reverse Transcriptase, subunit A, domain 1"/>
    <property type="match status" value="1"/>
</dbReference>
<organism evidence="1 2">
    <name type="scientific">Vigna mungo</name>
    <name type="common">Black gram</name>
    <name type="synonym">Phaseolus mungo</name>
    <dbReference type="NCBI Taxonomy" id="3915"/>
    <lineage>
        <taxon>Eukaryota</taxon>
        <taxon>Viridiplantae</taxon>
        <taxon>Streptophyta</taxon>
        <taxon>Embryophyta</taxon>
        <taxon>Tracheophyta</taxon>
        <taxon>Spermatophyta</taxon>
        <taxon>Magnoliopsida</taxon>
        <taxon>eudicotyledons</taxon>
        <taxon>Gunneridae</taxon>
        <taxon>Pentapetalae</taxon>
        <taxon>rosids</taxon>
        <taxon>fabids</taxon>
        <taxon>Fabales</taxon>
        <taxon>Fabaceae</taxon>
        <taxon>Papilionoideae</taxon>
        <taxon>50 kb inversion clade</taxon>
        <taxon>NPAAA clade</taxon>
        <taxon>indigoferoid/millettioid clade</taxon>
        <taxon>Phaseoleae</taxon>
        <taxon>Vigna</taxon>
    </lineage>
</organism>
<proteinExistence type="predicted"/>
<dbReference type="InterPro" id="IPR043502">
    <property type="entry name" value="DNA/RNA_pol_sf"/>
</dbReference>
<evidence type="ECO:0008006" key="3">
    <source>
        <dbReference type="Google" id="ProtNLM"/>
    </source>
</evidence>
<dbReference type="InterPro" id="IPR043128">
    <property type="entry name" value="Rev_trsase/Diguanyl_cyclase"/>
</dbReference>
<dbReference type="PANTHER" id="PTHR24559:SF444">
    <property type="entry name" value="REVERSE TRANSCRIPTASE DOMAIN-CONTAINING PROTEIN"/>
    <property type="match status" value="1"/>
</dbReference>
<dbReference type="InterPro" id="IPR053134">
    <property type="entry name" value="RNA-dir_DNA_polymerase"/>
</dbReference>
<dbReference type="SUPFAM" id="SSF56672">
    <property type="entry name" value="DNA/RNA polymerases"/>
    <property type="match status" value="1"/>
</dbReference>
<dbReference type="AlphaFoldDB" id="A0AAQ3S454"/>
<dbReference type="Proteomes" id="UP001374535">
    <property type="component" value="Chromosome 4"/>
</dbReference>
<evidence type="ECO:0000313" key="1">
    <source>
        <dbReference type="EMBL" id="WVZ15196.1"/>
    </source>
</evidence>
<name>A0AAQ3S454_VIGMU</name>
<sequence>MAANTSSPLVVTPTLPFVQPLFTTFATPYTYKCHCIPPLTHFSTNIFQFYIPRHTTPNRPHNPRTSNCIVILMLIKQTMTPLINIMLIKELFDPTQAFFSSPIIFIKKSTVHLRFCVNYRALNAIIIKNHFPIPTIQELLDELTTACVFTKLDQRITKIMLPLKIVIKSLFTLLTVNITFSDAFRFI</sequence>